<evidence type="ECO:0000313" key="3">
    <source>
        <dbReference type="Proteomes" id="UP000053477"/>
    </source>
</evidence>
<dbReference type="OrthoDB" id="3071250at2759"/>
<feature type="compositionally biased region" description="Basic and acidic residues" evidence="1">
    <location>
        <begin position="203"/>
        <end position="212"/>
    </location>
</feature>
<reference evidence="2 3" key="1">
    <citation type="submission" date="2015-04" db="EMBL/GenBank/DDBJ databases">
        <title>Complete genome sequence of Schizopora paradoxa KUC8140, a cosmopolitan wood degrader in East Asia.</title>
        <authorList>
            <consortium name="DOE Joint Genome Institute"/>
            <person name="Min B."/>
            <person name="Park H."/>
            <person name="Jang Y."/>
            <person name="Kim J.-J."/>
            <person name="Kim K.H."/>
            <person name="Pangilinan J."/>
            <person name="Lipzen A."/>
            <person name="Riley R."/>
            <person name="Grigoriev I.V."/>
            <person name="Spatafora J.W."/>
            <person name="Choi I.-G."/>
        </authorList>
    </citation>
    <scope>NUCLEOTIDE SEQUENCE [LARGE SCALE GENOMIC DNA]</scope>
    <source>
        <strain evidence="2 3">KUC8140</strain>
    </source>
</reference>
<organism evidence="2 3">
    <name type="scientific">Schizopora paradoxa</name>
    <dbReference type="NCBI Taxonomy" id="27342"/>
    <lineage>
        <taxon>Eukaryota</taxon>
        <taxon>Fungi</taxon>
        <taxon>Dikarya</taxon>
        <taxon>Basidiomycota</taxon>
        <taxon>Agaricomycotina</taxon>
        <taxon>Agaricomycetes</taxon>
        <taxon>Hymenochaetales</taxon>
        <taxon>Schizoporaceae</taxon>
        <taxon>Schizopora</taxon>
    </lineage>
</organism>
<feature type="compositionally biased region" description="Polar residues" evidence="1">
    <location>
        <begin position="414"/>
        <end position="429"/>
    </location>
</feature>
<feature type="region of interest" description="Disordered" evidence="1">
    <location>
        <begin position="123"/>
        <end position="221"/>
    </location>
</feature>
<feature type="compositionally biased region" description="Low complexity" evidence="1">
    <location>
        <begin position="454"/>
        <end position="473"/>
    </location>
</feature>
<evidence type="ECO:0000256" key="1">
    <source>
        <dbReference type="SAM" id="MobiDB-lite"/>
    </source>
</evidence>
<keyword evidence="3" id="KW-1185">Reference proteome</keyword>
<feature type="compositionally biased region" description="Basic and acidic residues" evidence="1">
    <location>
        <begin position="157"/>
        <end position="179"/>
    </location>
</feature>
<feature type="compositionally biased region" description="Low complexity" evidence="1">
    <location>
        <begin position="138"/>
        <end position="147"/>
    </location>
</feature>
<dbReference type="InParanoid" id="A0A0H2R0A8"/>
<dbReference type="Proteomes" id="UP000053477">
    <property type="component" value="Unassembled WGS sequence"/>
</dbReference>
<gene>
    <name evidence="2" type="ORF">SCHPADRAFT_947507</name>
</gene>
<name>A0A0H2R0A8_9AGAM</name>
<evidence type="ECO:0000313" key="2">
    <source>
        <dbReference type="EMBL" id="KLO04697.1"/>
    </source>
</evidence>
<feature type="non-terminal residue" evidence="2">
    <location>
        <position position="1"/>
    </location>
</feature>
<proteinExistence type="predicted"/>
<feature type="compositionally biased region" description="Low complexity" evidence="1">
    <location>
        <begin position="47"/>
        <end position="60"/>
    </location>
</feature>
<feature type="compositionally biased region" description="Polar residues" evidence="1">
    <location>
        <begin position="438"/>
        <end position="453"/>
    </location>
</feature>
<feature type="compositionally biased region" description="Basic and acidic residues" evidence="1">
    <location>
        <begin position="23"/>
        <end position="39"/>
    </location>
</feature>
<dbReference type="EMBL" id="KQ086458">
    <property type="protein sequence ID" value="KLO04697.1"/>
    <property type="molecule type" value="Genomic_DNA"/>
</dbReference>
<feature type="region of interest" description="Disordered" evidence="1">
    <location>
        <begin position="1"/>
        <end position="66"/>
    </location>
</feature>
<feature type="region of interest" description="Disordered" evidence="1">
    <location>
        <begin position="590"/>
        <end position="693"/>
    </location>
</feature>
<feature type="compositionally biased region" description="Basic and acidic residues" evidence="1">
    <location>
        <begin position="664"/>
        <end position="674"/>
    </location>
</feature>
<accession>A0A0H2R0A8</accession>
<feature type="region of interest" description="Disordered" evidence="1">
    <location>
        <begin position="414"/>
        <end position="501"/>
    </location>
</feature>
<sequence length="1758" mass="193546">LSGLAEGQTHSTRLLESAGGEHLTTRLHGEGNLGARHELSSTNAPPSHQTSSFSSTSATERTSHITSRDEIITLPITFTSSGDQLKTAINGLREALLVINERSGTAHTLDDLLRTIGALGNDASSSQRVVKNHKQDFSSTAGTSASAGGKGLSLPKRSRDDAFPEDRQRGLRHPSERSSDLLWDSRSTRTDREGTATFNEQVSEGKGKKKAESAPTLTDEQASTPMALDIRHADQKAHNTALDAYKLEGAPQMPYDPAFTAPARTRDSSSHNQAPAPYGVKDSRDNSLGFDSTALCTTATAHQLAGTQQGNPTYARPTASVLQREIDSVAQVQVPSIPAASRFDRSLHGASTPGTLLPTTDAHLSVRAVRAPGEGDAASEYVTSVDLGHSRGTQIASSADVSSAAQNTSRLRYNEVDNSCRQPARSASISAPKVNPPNMGQSSGNSLGSVQQTAPYHASSSPSPSRSAIEKSSLVPRDLTEQKETVQGSPTQLPGAFPTHLDPELRAGLEQAIKTISTLTSWGQARPQALTGLSHPEMAQVGGGLFAGAVLSSRAIRNGEGSSTAGMSHPDARYSLDTSRPSAPVAIQTNEAFGPATRAPSSEIAGPPEEVEHGVDTLSTLPEQEPRIDKQSTQPDSLRREMTQQDNIPAVGMSAGSSPSSSRPDTDHQRKTSDAARVYPPSPPSRTAHSITNATRKETLKAIDLVSLELDVQCKIFSYFLRLDRTDIWNIKATSWFAYYQMTLAEYKMAGIADSWPRVANPRRPSDTTKIHDSGPSTLKFDRSKAYPWLKSWRRCMLFKPVKQMAFVIPKPAKEDPTEQKALCSDVLKSIREFFFSLLDCASTPWVTDISLDLGCISSANEMDSRDILSFLHLTSRTGCKSITLRSLPTQMLPAPSFQHDAMSSMFSISALHPSLEKLRVSGSIFLSPEILPWIFSNISSSKVISDLGFLKTCLPAPELSLFSRSMRLESLKKLEVEDITLWDLWVLLHGHPAIEDIQLRYMNSNTNPEPAFREDVLAIGPAPLTHLRAIRGSGRQVARLLPLIDIRKSPIHLPTLELLLTKKEKYTFDVDLILEVFHYLVTRNIIVFHLTLHVSSPTDFASLYNISVCERPEKRFAVHTITIMIDARVCSSDRVSIFFDQVVKWLHSFPILRRAVITCQYTHTHKTALHLNPAMAAVRFDEARTIEDIRGLIELNPAQVVLFALEGSRLHARVLAASLGDIPCLFSPSVVEMFAGFIKHHGVHITYDNEGYFVMGDMDIAILAISQISTEFYTAQPASRQRILECLPHLHSWTKVAIEWLVKNSEGPERLMELRWHLLGMIHNVVVVMRDVGEDGILFIWEKDVYHLIIDLWIQLRGSRIREEAKVACTLMLCKSAFFEGAADGTLSNAPENFGEYVLERCRSHLDIDAPRVVTLAKDRVVRASCPPASVIETDSHLFAEVQLIVLGTFITTPGSACEYFVDSGGIDTLLMVMASGVKGDLWGIVGLSIVILEKICTRTQTTHAVIAALKNGLVENLIAGTYNNQRLENDAVVSLLAIIERILPDGLLFRSVFDQCDALRARTEQRDALCSDPRVGEQWRHLFQLYDERKAFFDLVLKHHLRKCDNPECNVKETRIRQFSKGSHGNSTGKNVTKCEVYATSGLSPREIKSVIQLAHRDAEAYVSNVFATKPVPHHILNLHVQYQQHFARGQGVSKTTPTIQLLSENMSIGTAGRLEEPQIRLSADGNSVKALVRMTYWWNEKERNLYFEAKFDASQ</sequence>
<feature type="region of interest" description="Disordered" evidence="1">
    <location>
        <begin position="253"/>
        <end position="285"/>
    </location>
</feature>
<protein>
    <submittedName>
        <fullName evidence="2">Uncharacterized protein</fullName>
    </submittedName>
</protein>